<dbReference type="EMBL" id="BMAT01007556">
    <property type="protein sequence ID" value="GFR66843.1"/>
    <property type="molecule type" value="Genomic_DNA"/>
</dbReference>
<evidence type="ECO:0000259" key="9">
    <source>
        <dbReference type="Pfam" id="PF00884"/>
    </source>
</evidence>
<evidence type="ECO:0000256" key="6">
    <source>
        <dbReference type="ARBA" id="ARBA00023180"/>
    </source>
</evidence>
<dbReference type="CDD" id="cd16029">
    <property type="entry name" value="4-S"/>
    <property type="match status" value="1"/>
</dbReference>
<evidence type="ECO:0000256" key="1">
    <source>
        <dbReference type="ARBA" id="ARBA00001913"/>
    </source>
</evidence>
<comment type="similarity">
    <text evidence="2">Belongs to the sulfatase family.</text>
</comment>
<evidence type="ECO:0000256" key="7">
    <source>
        <dbReference type="SAM" id="MobiDB-lite"/>
    </source>
</evidence>
<dbReference type="SUPFAM" id="SSF53649">
    <property type="entry name" value="Alkaline phosphatase-like"/>
    <property type="match status" value="1"/>
</dbReference>
<dbReference type="Gene3D" id="3.40.720.10">
    <property type="entry name" value="Alkaline Phosphatase, subunit A"/>
    <property type="match status" value="1"/>
</dbReference>
<keyword evidence="8" id="KW-0732">Signal</keyword>
<organism evidence="10 11">
    <name type="scientific">Elysia marginata</name>
    <dbReference type="NCBI Taxonomy" id="1093978"/>
    <lineage>
        <taxon>Eukaryota</taxon>
        <taxon>Metazoa</taxon>
        <taxon>Spiralia</taxon>
        <taxon>Lophotrochozoa</taxon>
        <taxon>Mollusca</taxon>
        <taxon>Gastropoda</taxon>
        <taxon>Heterobranchia</taxon>
        <taxon>Euthyneura</taxon>
        <taxon>Panpulmonata</taxon>
        <taxon>Sacoglossa</taxon>
        <taxon>Placobranchoidea</taxon>
        <taxon>Plakobranchidae</taxon>
        <taxon>Elysia</taxon>
    </lineage>
</organism>
<dbReference type="GO" id="GO:0046872">
    <property type="term" value="F:metal ion binding"/>
    <property type="evidence" value="ECO:0007669"/>
    <property type="project" value="UniProtKB-KW"/>
</dbReference>
<feature type="region of interest" description="Disordered" evidence="7">
    <location>
        <begin position="497"/>
        <end position="517"/>
    </location>
</feature>
<keyword evidence="11" id="KW-1185">Reference proteome</keyword>
<evidence type="ECO:0000256" key="3">
    <source>
        <dbReference type="ARBA" id="ARBA00022723"/>
    </source>
</evidence>
<feature type="chain" id="PRO_5043640884" evidence="8">
    <location>
        <begin position="21"/>
        <end position="517"/>
    </location>
</feature>
<keyword evidence="5" id="KW-0106">Calcium</keyword>
<reference evidence="10 11" key="1">
    <citation type="journal article" date="2021" name="Elife">
        <title>Chloroplast acquisition without the gene transfer in kleptoplastic sea slugs, Plakobranchus ocellatus.</title>
        <authorList>
            <person name="Maeda T."/>
            <person name="Takahashi S."/>
            <person name="Yoshida T."/>
            <person name="Shimamura S."/>
            <person name="Takaki Y."/>
            <person name="Nagai Y."/>
            <person name="Toyoda A."/>
            <person name="Suzuki Y."/>
            <person name="Arimoto A."/>
            <person name="Ishii H."/>
            <person name="Satoh N."/>
            <person name="Nishiyama T."/>
            <person name="Hasebe M."/>
            <person name="Maruyama T."/>
            <person name="Minagawa J."/>
            <person name="Obokata J."/>
            <person name="Shigenobu S."/>
        </authorList>
    </citation>
    <scope>NUCLEOTIDE SEQUENCE [LARGE SCALE GENOMIC DNA]</scope>
</reference>
<dbReference type="GO" id="GO:0008484">
    <property type="term" value="F:sulfuric ester hydrolase activity"/>
    <property type="evidence" value="ECO:0007669"/>
    <property type="project" value="InterPro"/>
</dbReference>
<feature type="signal peptide" evidence="8">
    <location>
        <begin position="1"/>
        <end position="20"/>
    </location>
</feature>
<feature type="region of interest" description="Disordered" evidence="7">
    <location>
        <begin position="425"/>
        <end position="446"/>
    </location>
</feature>
<dbReference type="AlphaFoldDB" id="A0AAV4F2A7"/>
<protein>
    <submittedName>
        <fullName evidence="10">Arylsulfatase B</fullName>
    </submittedName>
</protein>
<evidence type="ECO:0000313" key="11">
    <source>
        <dbReference type="Proteomes" id="UP000762676"/>
    </source>
</evidence>
<keyword evidence="4" id="KW-0378">Hydrolase</keyword>
<name>A0AAV4F2A7_9GAST</name>
<sequence length="517" mass="57846">MTTVAYILLLTGSLFVATSATASDRNEAKKKAEATRPHIVFILADDYGFNDVGYHGSEIATPAIDYLARHGVKLENYYVQPVCSPTRSQLMSGRYQIHTGLQHQYIWNSQANGLPLDSPTIADKLKEAGYSTHMVGKWHLGFYKLQYMPQYRGFDTYYGYLGGWTNYYNHKIPYGKIPYLDFRSEKGPVRNESGHYSANLFTDKAIDVIKTYGHNEKPLFLYLAYQSVHSPLQVPKSYTKPYKYIKNWNRRTYAGMVAALDEGVANLTRTLKERGLWDNTLIVFSTDNGGCVPQGGNNFPLRGWKGSLWEGGMKGVGFVSGGYLNWHMRKDGGMGPGQVNRELIHVSDWFPTLVKLVGGSLNGTKPLDGVDQWETITQGAKSKRTVLLHNIDPLYTRRGSPEIQGAWDLSVRAAVRVGDYKLITGNPGNGSWVPPPGEGNSSVVVDPDPPTKQLWLFNIKDDPEEHHDLSEQEPEVVERLLNALVVFNDTAVPVRFPPTHDPRSNPALHGGVWGPWE</sequence>
<dbReference type="InterPro" id="IPR000917">
    <property type="entry name" value="Sulfatase_N"/>
</dbReference>
<keyword evidence="6" id="KW-0325">Glycoprotein</keyword>
<proteinExistence type="inferred from homology"/>
<dbReference type="InterPro" id="IPR024607">
    <property type="entry name" value="Sulfatase_CS"/>
</dbReference>
<evidence type="ECO:0000313" key="10">
    <source>
        <dbReference type="EMBL" id="GFR66843.1"/>
    </source>
</evidence>
<comment type="caution">
    <text evidence="10">The sequence shown here is derived from an EMBL/GenBank/DDBJ whole genome shotgun (WGS) entry which is preliminary data.</text>
</comment>
<dbReference type="Proteomes" id="UP000762676">
    <property type="component" value="Unassembled WGS sequence"/>
</dbReference>
<accession>A0AAV4F2A7</accession>
<dbReference type="InterPro" id="IPR047115">
    <property type="entry name" value="ARSB"/>
</dbReference>
<evidence type="ECO:0000256" key="5">
    <source>
        <dbReference type="ARBA" id="ARBA00022837"/>
    </source>
</evidence>
<dbReference type="PANTHER" id="PTHR10342">
    <property type="entry name" value="ARYLSULFATASE"/>
    <property type="match status" value="1"/>
</dbReference>
<dbReference type="PROSITE" id="PS00149">
    <property type="entry name" value="SULFATASE_2"/>
    <property type="match status" value="1"/>
</dbReference>
<keyword evidence="3" id="KW-0479">Metal-binding</keyword>
<gene>
    <name evidence="10" type="ORF">ElyMa_003692000</name>
</gene>
<dbReference type="PANTHER" id="PTHR10342:SF274">
    <property type="entry name" value="ARYLSULFATASE B"/>
    <property type="match status" value="1"/>
</dbReference>
<dbReference type="Gene3D" id="3.30.1120.10">
    <property type="match status" value="1"/>
</dbReference>
<feature type="domain" description="Sulfatase N-terminal" evidence="9">
    <location>
        <begin position="37"/>
        <end position="358"/>
    </location>
</feature>
<evidence type="ECO:0000256" key="8">
    <source>
        <dbReference type="SAM" id="SignalP"/>
    </source>
</evidence>
<evidence type="ECO:0000256" key="2">
    <source>
        <dbReference type="ARBA" id="ARBA00008779"/>
    </source>
</evidence>
<evidence type="ECO:0000256" key="4">
    <source>
        <dbReference type="ARBA" id="ARBA00022801"/>
    </source>
</evidence>
<dbReference type="Pfam" id="PF00884">
    <property type="entry name" value="Sulfatase"/>
    <property type="match status" value="1"/>
</dbReference>
<comment type="cofactor">
    <cofactor evidence="1">
        <name>Ca(2+)</name>
        <dbReference type="ChEBI" id="CHEBI:29108"/>
    </cofactor>
</comment>
<dbReference type="InterPro" id="IPR017850">
    <property type="entry name" value="Alkaline_phosphatase_core_sf"/>
</dbReference>